<dbReference type="InterPro" id="IPR017900">
    <property type="entry name" value="4Fe4S_Fe_S_CS"/>
</dbReference>
<evidence type="ECO:0000256" key="1">
    <source>
        <dbReference type="ARBA" id="ARBA00001966"/>
    </source>
</evidence>
<dbReference type="InterPro" id="IPR050157">
    <property type="entry name" value="PSI_iron-sulfur_center"/>
</dbReference>
<dbReference type="PANTHER" id="PTHR24960">
    <property type="entry name" value="PHOTOSYSTEM I IRON-SULFUR CENTER-RELATED"/>
    <property type="match status" value="1"/>
</dbReference>
<gene>
    <name evidence="8" type="ORF">FZ041_04165</name>
</gene>
<keyword evidence="5" id="KW-0408">Iron</keyword>
<protein>
    <submittedName>
        <fullName evidence="8">4Fe-4S dicluster domain-containing protein</fullName>
    </submittedName>
</protein>
<evidence type="ECO:0000256" key="4">
    <source>
        <dbReference type="ARBA" id="ARBA00022723"/>
    </source>
</evidence>
<dbReference type="InterPro" id="IPR017896">
    <property type="entry name" value="4Fe4S_Fe-S-bd"/>
</dbReference>
<dbReference type="PROSITE" id="PS51379">
    <property type="entry name" value="4FE4S_FER_2"/>
    <property type="match status" value="3"/>
</dbReference>
<dbReference type="Pfam" id="PF12838">
    <property type="entry name" value="Fer4_7"/>
    <property type="match status" value="1"/>
</dbReference>
<feature type="domain" description="4Fe-4S ferredoxin-type" evidence="7">
    <location>
        <begin position="79"/>
        <end position="108"/>
    </location>
</feature>
<keyword evidence="6" id="KW-0411">Iron-sulfur</keyword>
<dbReference type="SUPFAM" id="SSF54862">
    <property type="entry name" value="4Fe-4S ferredoxins"/>
    <property type="match status" value="2"/>
</dbReference>
<feature type="domain" description="4Fe-4S ferredoxin-type" evidence="7">
    <location>
        <begin position="254"/>
        <end position="283"/>
    </location>
</feature>
<keyword evidence="9" id="KW-1185">Reference proteome</keyword>
<evidence type="ECO:0000259" key="7">
    <source>
        <dbReference type="PROSITE" id="PS51379"/>
    </source>
</evidence>
<evidence type="ECO:0000256" key="3">
    <source>
        <dbReference type="ARBA" id="ARBA00022485"/>
    </source>
</evidence>
<evidence type="ECO:0000256" key="5">
    <source>
        <dbReference type="ARBA" id="ARBA00023004"/>
    </source>
</evidence>
<name>A0A5D6WS41_9FIRM</name>
<reference evidence="8 9" key="1">
    <citation type="submission" date="2019-08" db="EMBL/GenBank/DDBJ databases">
        <title>Selenomonas sp. mPRGC5 and Selenomonas sp. mPRGC8 isolated from ruminal fluid of dairy goat (Capra hircus).</title>
        <authorList>
            <person name="Poothong S."/>
            <person name="Nuengjamnong C."/>
            <person name="Tanasupawat S."/>
        </authorList>
    </citation>
    <scope>NUCLEOTIDE SEQUENCE [LARGE SCALE GENOMIC DNA]</scope>
    <source>
        <strain evidence="9">mPRGC8</strain>
    </source>
</reference>
<dbReference type="PROSITE" id="PS00198">
    <property type="entry name" value="4FE4S_FER_1"/>
    <property type="match status" value="3"/>
</dbReference>
<comment type="cofactor">
    <cofactor evidence="1">
        <name>[4Fe-4S] cluster</name>
        <dbReference type="ChEBI" id="CHEBI:49883"/>
    </cofactor>
</comment>
<dbReference type="Gene3D" id="3.30.70.20">
    <property type="match status" value="2"/>
</dbReference>
<dbReference type="GO" id="GO:0046872">
    <property type="term" value="F:metal ion binding"/>
    <property type="evidence" value="ECO:0007669"/>
    <property type="project" value="UniProtKB-KW"/>
</dbReference>
<keyword evidence="3" id="KW-0004">4Fe-4S</keyword>
<dbReference type="PANTHER" id="PTHR24960:SF79">
    <property type="entry name" value="PHOTOSYSTEM I IRON-SULFUR CENTER"/>
    <property type="match status" value="1"/>
</dbReference>
<dbReference type="Proteomes" id="UP000322783">
    <property type="component" value="Unassembled WGS sequence"/>
</dbReference>
<accession>A0A5D6WS41</accession>
<organism evidence="8 9">
    <name type="scientific">Selenomonas caprae</name>
    <dbReference type="NCBI Taxonomy" id="2606905"/>
    <lineage>
        <taxon>Bacteria</taxon>
        <taxon>Bacillati</taxon>
        <taxon>Bacillota</taxon>
        <taxon>Negativicutes</taxon>
        <taxon>Selenomonadales</taxon>
        <taxon>Selenomonadaceae</taxon>
        <taxon>Selenomonas</taxon>
    </lineage>
</organism>
<dbReference type="AlphaFoldDB" id="A0A5D6WS41"/>
<sequence length="327" mass="35615">MRPHDAPPYTTRQVLLCFGEISNYGIITSYNYTTDSNRTKRKVFRNMAKREIDLNRCLFHYTNVSCNRCETVCPQQAVKNRVVDADRCDDCGLCTAVCPTGAVQSCVDYDSCLSQTTALEPQVLMCAQVSAHGMQCLGALTRQLLWALASRRPLAIDTSRCAACNPAVSQWLDQEIAACNQALEKAGKASIRLVHVREAAPSKPKVARRSFFRSLLSATAQGVADFTAAQTERLYAFDPVIWLEKQQTETCNLFPALTVSGSCNFCGLCAMLCPEKAITITEDASSASGKKVQFSPLRCTACAVCTGNCPHEALTLSTEAKGCGPHV</sequence>
<comment type="function">
    <text evidence="2">Ferredoxins are iron-sulfur proteins that transfer electrons in a wide variety of metabolic reactions.</text>
</comment>
<comment type="caution">
    <text evidence="8">The sequence shown here is derived from an EMBL/GenBank/DDBJ whole genome shotgun (WGS) entry which is preliminary data.</text>
</comment>
<proteinExistence type="predicted"/>
<evidence type="ECO:0000313" key="9">
    <source>
        <dbReference type="Proteomes" id="UP000322783"/>
    </source>
</evidence>
<dbReference type="GO" id="GO:0051539">
    <property type="term" value="F:4 iron, 4 sulfur cluster binding"/>
    <property type="evidence" value="ECO:0007669"/>
    <property type="project" value="UniProtKB-KW"/>
</dbReference>
<keyword evidence="4" id="KW-0479">Metal-binding</keyword>
<evidence type="ECO:0000256" key="6">
    <source>
        <dbReference type="ARBA" id="ARBA00023014"/>
    </source>
</evidence>
<feature type="domain" description="4Fe-4S ferredoxin-type" evidence="7">
    <location>
        <begin position="290"/>
        <end position="319"/>
    </location>
</feature>
<dbReference type="EMBL" id="VTOZ01000006">
    <property type="protein sequence ID" value="TYZ29788.1"/>
    <property type="molecule type" value="Genomic_DNA"/>
</dbReference>
<dbReference type="Pfam" id="PF00037">
    <property type="entry name" value="Fer4"/>
    <property type="match status" value="1"/>
</dbReference>
<evidence type="ECO:0000313" key="8">
    <source>
        <dbReference type="EMBL" id="TYZ29788.1"/>
    </source>
</evidence>
<evidence type="ECO:0000256" key="2">
    <source>
        <dbReference type="ARBA" id="ARBA00003532"/>
    </source>
</evidence>